<evidence type="ECO:0000313" key="2">
    <source>
        <dbReference type="Proteomes" id="UP000078546"/>
    </source>
</evidence>
<gene>
    <name evidence="1" type="ORF">POVCU1_054570</name>
</gene>
<protein>
    <submittedName>
        <fullName evidence="1">PIR Superfamily Protein</fullName>
    </submittedName>
</protein>
<proteinExistence type="predicted"/>
<evidence type="ECO:0000313" key="1">
    <source>
        <dbReference type="EMBL" id="SBS99711.1"/>
    </source>
</evidence>
<dbReference type="EMBL" id="FLQV01001473">
    <property type="protein sequence ID" value="SBS99711.1"/>
    <property type="molecule type" value="Genomic_DNA"/>
</dbReference>
<organism evidence="1 2">
    <name type="scientific">Plasmodium ovale curtisi</name>
    <dbReference type="NCBI Taxonomy" id="864141"/>
    <lineage>
        <taxon>Eukaryota</taxon>
        <taxon>Sar</taxon>
        <taxon>Alveolata</taxon>
        <taxon>Apicomplexa</taxon>
        <taxon>Aconoidasida</taxon>
        <taxon>Haemosporida</taxon>
        <taxon>Plasmodiidae</taxon>
        <taxon>Plasmodium</taxon>
        <taxon>Plasmodium (Plasmodium)</taxon>
    </lineage>
</organism>
<name>A0A1A8X3B3_PLAOA</name>
<dbReference type="Proteomes" id="UP000078546">
    <property type="component" value="Unassembled WGS sequence"/>
</dbReference>
<dbReference type="AlphaFoldDB" id="A0A1A8X3B3"/>
<accession>A0A1A8X3B3</accession>
<reference evidence="2" key="1">
    <citation type="submission" date="2016-05" db="EMBL/GenBank/DDBJ databases">
        <authorList>
            <person name="Naeem Raeece"/>
        </authorList>
    </citation>
    <scope>NUCLEOTIDE SEQUENCE [LARGE SCALE GENOMIC DNA]</scope>
</reference>
<sequence>MGFDISEDFQKWKDKLEEELNNNKKYPCKFNELNSTDRDKMRNIYAFVLIYYRNIDKFHKNENIYCKYLDYMGKGLKEYYDSLIKCSKKEAQDNYCKEFNEFRKTYMGDNIQISTSEDYLDYKFEDTERVNCPLEIKSLEHPLHLIYKEGKSRWYLSDQSIGSLNSSIISASSAIGTTVGISPFLLYLYKTTSLGSLFRTRMQKSNMILDDVNGETHILSLPISQFEHTPFENSDYNITYYSLNNS</sequence>